<dbReference type="PANTHER" id="PTHR33393:SF13">
    <property type="entry name" value="PGA BIOSYNTHESIS PROTEIN CAPA"/>
    <property type="match status" value="1"/>
</dbReference>
<evidence type="ECO:0000256" key="1">
    <source>
        <dbReference type="ARBA" id="ARBA00005662"/>
    </source>
</evidence>
<dbReference type="CDD" id="cd07381">
    <property type="entry name" value="MPP_CapA"/>
    <property type="match status" value="1"/>
</dbReference>
<feature type="domain" description="Capsule synthesis protein CapA" evidence="2">
    <location>
        <begin position="38"/>
        <end position="275"/>
    </location>
</feature>
<gene>
    <name evidence="3" type="ORF">G5B42_06730</name>
</gene>
<keyword evidence="4" id="KW-1185">Reference proteome</keyword>
<dbReference type="AlphaFoldDB" id="A0A8J6I2U6"/>
<comment type="similarity">
    <text evidence="1">Belongs to the CapA family.</text>
</comment>
<sequence>MRANLTFVCRPYAVLFTLLLCLILVVSVFGQNPETEVVLTLAGDLYLGGPLEKILFSDPVYPFRYLQTFCQESDLFFANLETPISTRGEVYVEKTFTFRCAPPVVKTLKAGNLNVVSLANNHIMDYGPEALAETIALLEQHNIAHTGAGPNLAAARTPAILEKNGIRIAFLAYNNTLPLEFNATATRAGTAPGDSRYLTVDVKKARELADIVVVSFHWSAELLKERKAYQADLAKVAINAGAHLVVGHHPHVIQGVEVYKHGLIAYSLGNFIFASYSRKVQDGLILQVRLTPSGIKEAAFYPININNYQVHFQPQPYTGADAERVLQELQALSAPFNTTFQILSDRAVLHF</sequence>
<dbReference type="Proteomes" id="UP000657177">
    <property type="component" value="Unassembled WGS sequence"/>
</dbReference>
<accession>A0A8J6I2U6</accession>
<proteinExistence type="inferred from homology"/>
<dbReference type="InterPro" id="IPR029052">
    <property type="entry name" value="Metallo-depent_PP-like"/>
</dbReference>
<reference evidence="3" key="1">
    <citation type="submission" date="2020-06" db="EMBL/GenBank/DDBJ databases">
        <title>Novel chitinolytic bacterium.</title>
        <authorList>
            <person name="Ungkulpasvich U."/>
            <person name="Kosugi A."/>
            <person name="Uke A."/>
        </authorList>
    </citation>
    <scope>NUCLEOTIDE SEQUENCE</scope>
    <source>
        <strain evidence="3">UUS1-1</strain>
    </source>
</reference>
<dbReference type="EMBL" id="JAAKDE010000012">
    <property type="protein sequence ID" value="MBA2133237.1"/>
    <property type="molecule type" value="Genomic_DNA"/>
</dbReference>
<dbReference type="PANTHER" id="PTHR33393">
    <property type="entry name" value="POLYGLUTAMINE SYNTHESIS ACCESSORY PROTEIN RV0574C-RELATED"/>
    <property type="match status" value="1"/>
</dbReference>
<comment type="caution">
    <text evidence="3">The sequence shown here is derived from an EMBL/GenBank/DDBJ whole genome shotgun (WGS) entry which is preliminary data.</text>
</comment>
<evidence type="ECO:0000313" key="4">
    <source>
        <dbReference type="Proteomes" id="UP000657177"/>
    </source>
</evidence>
<evidence type="ECO:0000259" key="2">
    <source>
        <dbReference type="SMART" id="SM00854"/>
    </source>
</evidence>
<dbReference type="InterPro" id="IPR019079">
    <property type="entry name" value="Capsule_synth_CapA"/>
</dbReference>
<protein>
    <submittedName>
        <fullName evidence="3">CapA family protein</fullName>
    </submittedName>
</protein>
<name>A0A8J6I2U6_9FIRM</name>
<dbReference type="InterPro" id="IPR052169">
    <property type="entry name" value="CW_Biosynth-Accessory"/>
</dbReference>
<organism evidence="3 4">
    <name type="scientific">Capillibacterium thermochitinicola</name>
    <dbReference type="NCBI Taxonomy" id="2699427"/>
    <lineage>
        <taxon>Bacteria</taxon>
        <taxon>Bacillati</taxon>
        <taxon>Bacillota</taxon>
        <taxon>Capillibacterium</taxon>
    </lineage>
</organism>
<dbReference type="SMART" id="SM00854">
    <property type="entry name" value="PGA_cap"/>
    <property type="match status" value="1"/>
</dbReference>
<dbReference type="SUPFAM" id="SSF56300">
    <property type="entry name" value="Metallo-dependent phosphatases"/>
    <property type="match status" value="1"/>
</dbReference>
<evidence type="ECO:0000313" key="3">
    <source>
        <dbReference type="EMBL" id="MBA2133237.1"/>
    </source>
</evidence>
<dbReference type="Gene3D" id="3.60.21.10">
    <property type="match status" value="1"/>
</dbReference>
<dbReference type="RefSeq" id="WP_181339682.1">
    <property type="nucleotide sequence ID" value="NZ_JAAKDE010000012.1"/>
</dbReference>
<dbReference type="Pfam" id="PF09587">
    <property type="entry name" value="PGA_cap"/>
    <property type="match status" value="1"/>
</dbReference>